<dbReference type="AlphaFoldDB" id="A0A151IJZ7"/>
<reference evidence="2 3" key="1">
    <citation type="submission" date="2016-03" db="EMBL/GenBank/DDBJ databases">
        <title>Cyphomyrmex costatus WGS genome.</title>
        <authorList>
            <person name="Nygaard S."/>
            <person name="Hu H."/>
            <person name="Boomsma J."/>
            <person name="Zhang G."/>
        </authorList>
    </citation>
    <scope>NUCLEOTIDE SEQUENCE [LARGE SCALE GENOMIC DNA]</scope>
    <source>
        <strain evidence="2">MS0001</strain>
        <tissue evidence="2">Whole body</tissue>
    </source>
</reference>
<protein>
    <submittedName>
        <fullName evidence="2">Uncharacterized protein</fullName>
    </submittedName>
</protein>
<evidence type="ECO:0000313" key="2">
    <source>
        <dbReference type="EMBL" id="KYN03971.1"/>
    </source>
</evidence>
<feature type="transmembrane region" description="Helical" evidence="1">
    <location>
        <begin position="9"/>
        <end position="27"/>
    </location>
</feature>
<dbReference type="Proteomes" id="UP000078542">
    <property type="component" value="Unassembled WGS sequence"/>
</dbReference>
<name>A0A151IJZ7_9HYME</name>
<feature type="transmembrane region" description="Helical" evidence="1">
    <location>
        <begin position="120"/>
        <end position="142"/>
    </location>
</feature>
<feature type="transmembrane region" description="Helical" evidence="1">
    <location>
        <begin position="33"/>
        <end position="50"/>
    </location>
</feature>
<keyword evidence="1" id="KW-0472">Membrane</keyword>
<keyword evidence="1" id="KW-0812">Transmembrane</keyword>
<keyword evidence="3" id="KW-1185">Reference proteome</keyword>
<accession>A0A151IJZ7</accession>
<evidence type="ECO:0000256" key="1">
    <source>
        <dbReference type="SAM" id="Phobius"/>
    </source>
</evidence>
<dbReference type="EMBL" id="KQ977283">
    <property type="protein sequence ID" value="KYN03971.1"/>
    <property type="molecule type" value="Genomic_DNA"/>
</dbReference>
<feature type="transmembrane region" description="Helical" evidence="1">
    <location>
        <begin position="149"/>
        <end position="166"/>
    </location>
</feature>
<evidence type="ECO:0000313" key="3">
    <source>
        <dbReference type="Proteomes" id="UP000078542"/>
    </source>
</evidence>
<keyword evidence="1" id="KW-1133">Transmembrane helix</keyword>
<gene>
    <name evidence="2" type="ORF">ALC62_05171</name>
</gene>
<sequence>MTKSLQSSMAPLFIISWFHCLGLFEYPLGQSRLHFSCLYALAVWSPYAYYRTTVYIYLWQHGFRFFCIMNSLDNLLSLSSIFISFNRCKELKACLRELSIVDNSLEALGVPKEYRMLRNLIIRIIIGWIAILFINLTVSIFLDSIRLNVMPILIIIYKIFWIILWPTNTDHVITLSTLICGTVLGYTSSRFHRVNERLQELYSDLFQNNYNCRSQNRFILVRQLIARDKYHKQYVWTLM</sequence>
<proteinExistence type="predicted"/>
<organism evidence="2 3">
    <name type="scientific">Cyphomyrmex costatus</name>
    <dbReference type="NCBI Taxonomy" id="456900"/>
    <lineage>
        <taxon>Eukaryota</taxon>
        <taxon>Metazoa</taxon>
        <taxon>Ecdysozoa</taxon>
        <taxon>Arthropoda</taxon>
        <taxon>Hexapoda</taxon>
        <taxon>Insecta</taxon>
        <taxon>Pterygota</taxon>
        <taxon>Neoptera</taxon>
        <taxon>Endopterygota</taxon>
        <taxon>Hymenoptera</taxon>
        <taxon>Apocrita</taxon>
        <taxon>Aculeata</taxon>
        <taxon>Formicoidea</taxon>
        <taxon>Formicidae</taxon>
        <taxon>Myrmicinae</taxon>
        <taxon>Cyphomyrmex</taxon>
    </lineage>
</organism>